<evidence type="ECO:0000313" key="2">
    <source>
        <dbReference type="Proteomes" id="UP001596501"/>
    </source>
</evidence>
<accession>A0ABW2QN96</accession>
<reference evidence="2" key="1">
    <citation type="journal article" date="2019" name="Int. J. Syst. Evol. Microbiol.">
        <title>The Global Catalogue of Microorganisms (GCM) 10K type strain sequencing project: providing services to taxonomists for standard genome sequencing and annotation.</title>
        <authorList>
            <consortium name="The Broad Institute Genomics Platform"/>
            <consortium name="The Broad Institute Genome Sequencing Center for Infectious Disease"/>
            <person name="Wu L."/>
            <person name="Ma J."/>
        </authorList>
    </citation>
    <scope>NUCLEOTIDE SEQUENCE [LARGE SCALE GENOMIC DNA]</scope>
    <source>
        <strain evidence="2">CGMCC 1.12371</strain>
    </source>
</reference>
<name>A0ABW2QN96_9BURK</name>
<comment type="caution">
    <text evidence="1">The sequence shown here is derived from an EMBL/GenBank/DDBJ whole genome shotgun (WGS) entry which is preliminary data.</text>
</comment>
<evidence type="ECO:0000313" key="1">
    <source>
        <dbReference type="EMBL" id="MFC7410875.1"/>
    </source>
</evidence>
<protein>
    <submittedName>
        <fullName evidence="1">Helix-turn-helix transcriptional regulator</fullName>
    </submittedName>
</protein>
<dbReference type="Gene3D" id="1.10.238.160">
    <property type="match status" value="1"/>
</dbReference>
<sequence>MSAMTEKPVRDPSCPVQNFDLLPDSAHLRQRHLVKNPKRPTNVTLFQHGAATHWRMVAEGRFPEPVRLPGRVTAWRVGDIRAWLAAQADGQGGAA</sequence>
<dbReference type="EMBL" id="JBHTCA010000020">
    <property type="protein sequence ID" value="MFC7410875.1"/>
    <property type="molecule type" value="Genomic_DNA"/>
</dbReference>
<proteinExistence type="predicted"/>
<gene>
    <name evidence="1" type="ORF">ACFQPB_18610</name>
</gene>
<dbReference type="InterPro" id="IPR010260">
    <property type="entry name" value="AlpA"/>
</dbReference>
<keyword evidence="2" id="KW-1185">Reference proteome</keyword>
<organism evidence="1 2">
    <name type="scientific">Hydrogenophaga atypica</name>
    <dbReference type="NCBI Taxonomy" id="249409"/>
    <lineage>
        <taxon>Bacteria</taxon>
        <taxon>Pseudomonadati</taxon>
        <taxon>Pseudomonadota</taxon>
        <taxon>Betaproteobacteria</taxon>
        <taxon>Burkholderiales</taxon>
        <taxon>Comamonadaceae</taxon>
        <taxon>Hydrogenophaga</taxon>
    </lineage>
</organism>
<dbReference type="RefSeq" id="WP_382226456.1">
    <property type="nucleotide sequence ID" value="NZ_JBHTCA010000020.1"/>
</dbReference>
<dbReference type="Pfam" id="PF05930">
    <property type="entry name" value="Phage_AlpA"/>
    <property type="match status" value="1"/>
</dbReference>
<dbReference type="Proteomes" id="UP001596501">
    <property type="component" value="Unassembled WGS sequence"/>
</dbReference>